<reference evidence="1 2" key="1">
    <citation type="submission" date="2019-02" db="EMBL/GenBank/DDBJ databases">
        <title>Emended description of the genus Rhodopseudomonas and description of Rhodopseudomonas albus sp. nov., a non-phototrophic, heavy-metal-tolerant bacterium isolated from garden soil.</title>
        <authorList>
            <person name="Bao Z."/>
            <person name="Cao W.W."/>
            <person name="Sato Y."/>
            <person name="Nishizawa T."/>
            <person name="Zhao J."/>
            <person name="Guo Y."/>
            <person name="Ohta H."/>
        </authorList>
    </citation>
    <scope>NUCLEOTIDE SEQUENCE [LARGE SCALE GENOMIC DNA]</scope>
    <source>
        <strain evidence="1 2">SK50-23</strain>
    </source>
</reference>
<name>A0ABX8ACS0_9BRAD</name>
<accession>A0ABX8ACS0</accession>
<evidence type="ECO:0000313" key="2">
    <source>
        <dbReference type="Proteomes" id="UP000682843"/>
    </source>
</evidence>
<evidence type="ECO:0000313" key="1">
    <source>
        <dbReference type="EMBL" id="QUS41473.1"/>
    </source>
</evidence>
<dbReference type="Proteomes" id="UP000682843">
    <property type="component" value="Chromosome"/>
</dbReference>
<sequence>MPAGIKAGYAGWFRFAGEATVLERRVVIQHTQFGVHDGVAMADADAALAADADLEGPAHSSSQSLGFGTLTVACMMSQRMTLFLPSGKYWQAMFFDGDRKPVGEVCARTGSGAMTSAAARSGDFMKRDFRNRALLAQSSLSRFTSL</sequence>
<dbReference type="EMBL" id="CP036498">
    <property type="protein sequence ID" value="QUS41473.1"/>
    <property type="molecule type" value="Genomic_DNA"/>
</dbReference>
<gene>
    <name evidence="1" type="ORF">RPMA_23480</name>
</gene>
<proteinExistence type="predicted"/>
<organism evidence="1 2">
    <name type="scientific">Tardiphaga alba</name>
    <dbReference type="NCBI Taxonomy" id="340268"/>
    <lineage>
        <taxon>Bacteria</taxon>
        <taxon>Pseudomonadati</taxon>
        <taxon>Pseudomonadota</taxon>
        <taxon>Alphaproteobacteria</taxon>
        <taxon>Hyphomicrobiales</taxon>
        <taxon>Nitrobacteraceae</taxon>
        <taxon>Tardiphaga</taxon>
    </lineage>
</organism>
<keyword evidence="2" id="KW-1185">Reference proteome</keyword>
<protein>
    <submittedName>
        <fullName evidence="1">Uncharacterized protein</fullName>
    </submittedName>
</protein>